<keyword evidence="3" id="KW-1185">Reference proteome</keyword>
<evidence type="ECO:0000313" key="3">
    <source>
        <dbReference type="Proteomes" id="UP000051086"/>
    </source>
</evidence>
<evidence type="ECO:0000313" key="2">
    <source>
        <dbReference type="EMBL" id="CUH72976.1"/>
    </source>
</evidence>
<proteinExistence type="predicted"/>
<organism evidence="2 4">
    <name type="scientific">Thalassovita autumnalis</name>
    <dbReference type="NCBI Taxonomy" id="2072972"/>
    <lineage>
        <taxon>Bacteria</taxon>
        <taxon>Pseudomonadati</taxon>
        <taxon>Pseudomonadota</taxon>
        <taxon>Alphaproteobacteria</taxon>
        <taxon>Rhodobacterales</taxon>
        <taxon>Roseobacteraceae</taxon>
        <taxon>Thalassovita</taxon>
    </lineage>
</organism>
<dbReference type="Proteomes" id="UP000051887">
    <property type="component" value="Unassembled WGS sequence"/>
</dbReference>
<reference evidence="2 4" key="2">
    <citation type="submission" date="2015-09" db="EMBL/GenBank/DDBJ databases">
        <authorList>
            <consortium name="Swine Surveillance"/>
        </authorList>
    </citation>
    <scope>NUCLEOTIDE SEQUENCE [LARGE SCALE GENOMIC DNA]</scope>
    <source>
        <strain evidence="2 4">5120</strain>
    </source>
</reference>
<sequence length="48" mass="5386">MLHAYGTLDEQLREELSPLMRELTGVAMEEIAELPIDKASAVVMEQLN</sequence>
<gene>
    <name evidence="1" type="ORF">TL5118_03538</name>
    <name evidence="2" type="ORF">TL5120_02778</name>
</gene>
<dbReference type="AlphaFoldDB" id="A0A0P1FMV3"/>
<accession>A0A0P1FMV3</accession>
<dbReference type="Proteomes" id="UP000051086">
    <property type="component" value="Unassembled WGS sequence"/>
</dbReference>
<name>A0A0P1FMV3_9RHOB</name>
<dbReference type="EMBL" id="CYSB01000040">
    <property type="protein sequence ID" value="CUH69573.1"/>
    <property type="molecule type" value="Genomic_DNA"/>
</dbReference>
<dbReference type="EMBL" id="CYSC01000035">
    <property type="protein sequence ID" value="CUH72976.1"/>
    <property type="molecule type" value="Genomic_DNA"/>
</dbReference>
<reference evidence="1 3" key="1">
    <citation type="submission" date="2015-09" db="EMBL/GenBank/DDBJ databases">
        <authorList>
            <person name="Rodrigo-Torres L."/>
            <person name="Arahal D.R."/>
        </authorList>
    </citation>
    <scope>NUCLEOTIDE SEQUENCE [LARGE SCALE GENOMIC DNA]</scope>
    <source>
        <strain evidence="1 3">CECT 5118</strain>
    </source>
</reference>
<protein>
    <submittedName>
        <fullName evidence="2">Uncharacterized protein</fullName>
    </submittedName>
</protein>
<evidence type="ECO:0000313" key="1">
    <source>
        <dbReference type="EMBL" id="CUH69573.1"/>
    </source>
</evidence>
<evidence type="ECO:0000313" key="4">
    <source>
        <dbReference type="Proteomes" id="UP000051887"/>
    </source>
</evidence>